<protein>
    <recommendedName>
        <fullName evidence="8">Arabinanase/levansucrase/invertase</fullName>
    </recommendedName>
</protein>
<dbReference type="PANTHER" id="PTHR22925">
    <property type="entry name" value="GLYCOSYL HYDROLASE 43 FAMILY MEMBER"/>
    <property type="match status" value="1"/>
</dbReference>
<dbReference type="SUPFAM" id="SSF75005">
    <property type="entry name" value="Arabinanase/levansucrase/invertase"/>
    <property type="match status" value="1"/>
</dbReference>
<gene>
    <name evidence="6" type="ORF">WJX75_004229</name>
</gene>
<dbReference type="InterPro" id="IPR023296">
    <property type="entry name" value="Glyco_hydro_beta-prop_sf"/>
</dbReference>
<keyword evidence="7" id="KW-1185">Reference proteome</keyword>
<evidence type="ECO:0008006" key="8">
    <source>
        <dbReference type="Google" id="ProtNLM"/>
    </source>
</evidence>
<sequence>MAGNQVLQLTSSAQPNRLQDGETLPEEALIIPGTLPLDTDGHPVHAHGGGILKVKDTFYWFGESYKRPLLNDYLSEGVNLYSSTDMATWHYNGLVFNGTEQMKDLPAAMGQAPFRIERPKILFNERYNEYVLLFHADTVSFAYPSVGVAVAKEITGPYTWVRIFQPDGQSSYDMGVFQEDDGTAFLVRSVKNEFVGISQLSPDYTDTLGISSTAPRAEGPAVFRPMQGSYFLMGSHLTGWAPNAPMLFHASAPSLFTATWTELPEPARGEGANITYNSQSSFVFPLEFADGTVLYIYMGDRWNFYGPGSVENATYMWLPLLPRSDGLGYELHYENKWRPADYRDRARVAVVYNNGTAPPPAAATETAGAGGARVQGGGAVSSAGSEPTGAAAKRTPVTPPAGIEEFTRPSTSALAALSSTQASSTAAPRVTAAASPRPADSFVRRAAGRVEAWLTG</sequence>
<proteinExistence type="inferred from homology"/>
<evidence type="ECO:0000256" key="4">
    <source>
        <dbReference type="RuleBase" id="RU361187"/>
    </source>
</evidence>
<feature type="region of interest" description="Disordered" evidence="5">
    <location>
        <begin position="357"/>
        <end position="405"/>
    </location>
</feature>
<evidence type="ECO:0000256" key="5">
    <source>
        <dbReference type="SAM" id="MobiDB-lite"/>
    </source>
</evidence>
<comment type="similarity">
    <text evidence="1 4">Belongs to the glycosyl hydrolase 43 family.</text>
</comment>
<dbReference type="Pfam" id="PF04616">
    <property type="entry name" value="Glyco_hydro_43"/>
    <property type="match status" value="1"/>
</dbReference>
<feature type="compositionally biased region" description="Polar residues" evidence="5">
    <location>
        <begin position="1"/>
        <end position="17"/>
    </location>
</feature>
<feature type="compositionally biased region" description="Low complexity" evidence="5">
    <location>
        <begin position="418"/>
        <end position="427"/>
    </location>
</feature>
<dbReference type="InterPro" id="IPR006710">
    <property type="entry name" value="Glyco_hydro_43"/>
</dbReference>
<evidence type="ECO:0000256" key="1">
    <source>
        <dbReference type="ARBA" id="ARBA00009865"/>
    </source>
</evidence>
<dbReference type="Gene3D" id="2.115.10.20">
    <property type="entry name" value="Glycosyl hydrolase domain, family 43"/>
    <property type="match status" value="1"/>
</dbReference>
<organism evidence="6 7">
    <name type="scientific">Coccomyxa subellipsoidea</name>
    <dbReference type="NCBI Taxonomy" id="248742"/>
    <lineage>
        <taxon>Eukaryota</taxon>
        <taxon>Viridiplantae</taxon>
        <taxon>Chlorophyta</taxon>
        <taxon>core chlorophytes</taxon>
        <taxon>Trebouxiophyceae</taxon>
        <taxon>Trebouxiophyceae incertae sedis</taxon>
        <taxon>Coccomyxaceae</taxon>
        <taxon>Coccomyxa</taxon>
    </lineage>
</organism>
<evidence type="ECO:0000313" key="7">
    <source>
        <dbReference type="Proteomes" id="UP001491310"/>
    </source>
</evidence>
<evidence type="ECO:0000313" key="6">
    <source>
        <dbReference type="EMBL" id="KAK9915798.1"/>
    </source>
</evidence>
<accession>A0ABR2YVJ3</accession>
<comment type="caution">
    <text evidence="6">The sequence shown here is derived from an EMBL/GenBank/DDBJ whole genome shotgun (WGS) entry which is preliminary data.</text>
</comment>
<name>A0ABR2YVJ3_9CHLO</name>
<feature type="compositionally biased region" description="Gly residues" evidence="5">
    <location>
        <begin position="368"/>
        <end position="379"/>
    </location>
</feature>
<keyword evidence="3 4" id="KW-0326">Glycosidase</keyword>
<dbReference type="EMBL" id="JALJOT010000004">
    <property type="protein sequence ID" value="KAK9915798.1"/>
    <property type="molecule type" value="Genomic_DNA"/>
</dbReference>
<dbReference type="PANTHER" id="PTHR22925:SF3">
    <property type="entry name" value="GLYCOSYL HYDROLASE FAMILY PROTEIN 43"/>
    <property type="match status" value="1"/>
</dbReference>
<reference evidence="6 7" key="1">
    <citation type="journal article" date="2024" name="Nat. Commun.">
        <title>Phylogenomics reveals the evolutionary origins of lichenization in chlorophyte algae.</title>
        <authorList>
            <person name="Puginier C."/>
            <person name="Libourel C."/>
            <person name="Otte J."/>
            <person name="Skaloud P."/>
            <person name="Haon M."/>
            <person name="Grisel S."/>
            <person name="Petersen M."/>
            <person name="Berrin J.G."/>
            <person name="Delaux P.M."/>
            <person name="Dal Grande F."/>
            <person name="Keller J."/>
        </authorList>
    </citation>
    <scope>NUCLEOTIDE SEQUENCE [LARGE SCALE GENOMIC DNA]</scope>
    <source>
        <strain evidence="6 7">SAG 216-7</strain>
    </source>
</reference>
<feature type="region of interest" description="Disordered" evidence="5">
    <location>
        <begin position="1"/>
        <end position="20"/>
    </location>
</feature>
<evidence type="ECO:0000256" key="3">
    <source>
        <dbReference type="ARBA" id="ARBA00023295"/>
    </source>
</evidence>
<feature type="region of interest" description="Disordered" evidence="5">
    <location>
        <begin position="418"/>
        <end position="439"/>
    </location>
</feature>
<evidence type="ECO:0000256" key="2">
    <source>
        <dbReference type="ARBA" id="ARBA00022801"/>
    </source>
</evidence>
<dbReference type="Proteomes" id="UP001491310">
    <property type="component" value="Unassembled WGS sequence"/>
</dbReference>
<dbReference type="CDD" id="cd08985">
    <property type="entry name" value="GH43_CtGH43-like"/>
    <property type="match status" value="1"/>
</dbReference>
<keyword evidence="2 4" id="KW-0378">Hydrolase</keyword>